<dbReference type="EMBL" id="GBXM01048692">
    <property type="protein sequence ID" value="JAH59885.1"/>
    <property type="molecule type" value="Transcribed_RNA"/>
</dbReference>
<proteinExistence type="predicted"/>
<evidence type="ECO:0000313" key="1">
    <source>
        <dbReference type="EMBL" id="JAH59885.1"/>
    </source>
</evidence>
<reference evidence="1" key="1">
    <citation type="submission" date="2014-11" db="EMBL/GenBank/DDBJ databases">
        <authorList>
            <person name="Amaro Gonzalez C."/>
        </authorList>
    </citation>
    <scope>NUCLEOTIDE SEQUENCE</scope>
</reference>
<reference evidence="1" key="2">
    <citation type="journal article" date="2015" name="Fish Shellfish Immunol.">
        <title>Early steps in the European eel (Anguilla anguilla)-Vibrio vulnificus interaction in the gills: Role of the RtxA13 toxin.</title>
        <authorList>
            <person name="Callol A."/>
            <person name="Pajuelo D."/>
            <person name="Ebbesson L."/>
            <person name="Teles M."/>
            <person name="MacKenzie S."/>
            <person name="Amaro C."/>
        </authorList>
    </citation>
    <scope>NUCLEOTIDE SEQUENCE</scope>
</reference>
<protein>
    <submittedName>
        <fullName evidence="1">Uncharacterized protein</fullName>
    </submittedName>
</protein>
<name>A0A0E9U401_ANGAN</name>
<organism evidence="1">
    <name type="scientific">Anguilla anguilla</name>
    <name type="common">European freshwater eel</name>
    <name type="synonym">Muraena anguilla</name>
    <dbReference type="NCBI Taxonomy" id="7936"/>
    <lineage>
        <taxon>Eukaryota</taxon>
        <taxon>Metazoa</taxon>
        <taxon>Chordata</taxon>
        <taxon>Craniata</taxon>
        <taxon>Vertebrata</taxon>
        <taxon>Euteleostomi</taxon>
        <taxon>Actinopterygii</taxon>
        <taxon>Neopterygii</taxon>
        <taxon>Teleostei</taxon>
        <taxon>Anguilliformes</taxon>
        <taxon>Anguillidae</taxon>
        <taxon>Anguilla</taxon>
    </lineage>
</organism>
<dbReference type="AlphaFoldDB" id="A0A0E9U401"/>
<accession>A0A0E9U401</accession>
<sequence length="51" mass="6039">MELPDTLWLQDWGAGREFGSPKKRSHIRPHHTRPPHPYMITPLYFPLVAIF</sequence>